<evidence type="ECO:0000313" key="1">
    <source>
        <dbReference type="EMBL" id="AUN32026.1"/>
    </source>
</evidence>
<dbReference type="RefSeq" id="WP_102113578.1">
    <property type="nucleotide sequence ID" value="NZ_BMGN01000006.1"/>
</dbReference>
<name>A0A2K9NHI3_9PROT</name>
<gene>
    <name evidence="1" type="ORF">C0V82_16510</name>
</gene>
<dbReference type="AlphaFoldDB" id="A0A2K9NHI3"/>
<dbReference type="OrthoDB" id="7190022at2"/>
<dbReference type="Proteomes" id="UP000234752">
    <property type="component" value="Chromosome eg_2"/>
</dbReference>
<organism evidence="1 2">
    <name type="scientific">Niveispirillum cyanobacteriorum</name>
    <dbReference type="NCBI Taxonomy" id="1612173"/>
    <lineage>
        <taxon>Bacteria</taxon>
        <taxon>Pseudomonadati</taxon>
        <taxon>Pseudomonadota</taxon>
        <taxon>Alphaproteobacteria</taxon>
        <taxon>Rhodospirillales</taxon>
        <taxon>Azospirillaceae</taxon>
        <taxon>Niveispirillum</taxon>
    </lineage>
</organism>
<reference evidence="1 2" key="1">
    <citation type="submission" date="2017-12" db="EMBL/GenBank/DDBJ databases">
        <title>Genomes of bacteria within cyanobacterial aggregates.</title>
        <authorList>
            <person name="Cai H."/>
        </authorList>
    </citation>
    <scope>NUCLEOTIDE SEQUENCE [LARGE SCALE GENOMIC DNA]</scope>
    <source>
        <strain evidence="1 2">TH16</strain>
    </source>
</reference>
<protein>
    <submittedName>
        <fullName evidence="1">Uncharacterized protein</fullName>
    </submittedName>
</protein>
<sequence length="64" mass="6691">MDTNIGPDGGITLTPEMLEHLGLKPGDRLTVLLTADHRVELAAPAKAPGEKLLKSMLGRTGKGS</sequence>
<proteinExistence type="predicted"/>
<evidence type="ECO:0000313" key="2">
    <source>
        <dbReference type="Proteomes" id="UP000234752"/>
    </source>
</evidence>
<accession>A0A2K9NHI3</accession>
<dbReference type="KEGG" id="ncb:C0V82_16510"/>
<dbReference type="EMBL" id="CP025612">
    <property type="protein sequence ID" value="AUN32026.1"/>
    <property type="molecule type" value="Genomic_DNA"/>
</dbReference>
<keyword evidence="2" id="KW-1185">Reference proteome</keyword>